<dbReference type="InterPro" id="IPR043502">
    <property type="entry name" value="DNA/RNA_pol_sf"/>
</dbReference>
<sequence>MSLLQEALDTCVALTRRVENLEYDKVDQALEITKLKRRVKKLVKRNKVRVLKLRRLQRVGISQRVDTSNDNVMDDKSNQERMIAEMDKDDDVVLMDDKDEDKKVEEAKVDESAQVQGRQAESQAEIYKIDMDHENKVLSMQKDKSEPAEVQEVVDVVTTAKLITKVVTAASETVTAASTIIPTVEPQVPAATLTVAPVRVVAAPSSIRKGVVIRDPEEESTTFIILPAETKSKDKGKGILIEEPKPLKKKKQIEMDEQYARKLHAELNKDINWDVAIDHVKLKAKEDPALDYFKGMSYDDIRPIFKAKFNSNVDFLLKTKEQMEEEENRALQTINETPAKKAAKRRKLNKEVEDIKRYLEIVPDENDDVYTEATPFTRKVPVVDYEIIERGLGGFMKCTCLNLEESKNYTWSSKGQELEATGIMRCADHNLYNHTSDFVSRKKVNTVKPKAAVNTTKVKAKYNDVKGKKGNAVKASACWYRVARTPQRNEVTERRNMTLIKAARTMLADSKLPTIFWAEAVNTACYVQNRVLVTKPHNKTSYELFHGRPPAISFLRPFGYPVTILNTIDHLGKFDGKADKGFFVGYSLNSKAFRVFNSRTRIVEENLHVRFSENTPNHVGSGPNWLFDIDALTKTMNYQPVVAQSNNFSCTKASNDAGNEKEPDKDYILLLLWTTDSPLSTTSKREEDSTNITNTVNTVTSNINAASSSGVNVVGTNKSINLPPDLNMPSLEDIGIFKDSHNDEDAFGAEVDFHNLDSTFQKNKEEVYVFQPPVFEDPDFPDKVYKVEKALCGLHQAPKAWYETLSTYLLEHRFKRGQIDKTLFIKRNKGDILLVRVYIDDIIFGSTKKEMCDAFEILMHEKFQMSSMGELTFFLGLQVKQKKEGIFTNQDKYVAKILKKYGFSDVKKESTPMEISKPLLKDEDGQEVDVHLYRSMIGSLVYLTSSMPDIMFDVCACAGYQVTPNVSHLHAVKGIFRYLKEKPFKSDGFKQIVDFHNTNQIKYALTVSPIIYAACIKQFWTTLKIITVNDDVQLQALIDGKKVVITEATIRHDLKLNDPEDIDVDAKVNLEDVTDADGKEVAEEMVEIITIAKIIIDELSTAGGELNAANEEPVSAAPTNITPAQPSKATKTNVDITTAPKAKGIVFHDMEESTTRTASSKPQVKDKGKAKLVEEVLKSRKAQIAIDEEVARRI</sequence>
<dbReference type="GO" id="GO:0016787">
    <property type="term" value="F:hydrolase activity"/>
    <property type="evidence" value="ECO:0007669"/>
    <property type="project" value="UniProtKB-KW"/>
</dbReference>
<proteinExistence type="predicted"/>
<evidence type="ECO:0000256" key="1">
    <source>
        <dbReference type="ARBA" id="ARBA00022722"/>
    </source>
</evidence>
<keyword evidence="10" id="KW-0511">Multifunctional enzyme</keyword>
<comment type="caution">
    <text evidence="15">The sequence shown here is derived from an EMBL/GenBank/DDBJ whole genome shotgun (WGS) entry which is preliminary data.</text>
</comment>
<dbReference type="GO" id="GO:0006310">
    <property type="term" value="P:DNA recombination"/>
    <property type="evidence" value="ECO:0007669"/>
    <property type="project" value="UniProtKB-KW"/>
</dbReference>
<dbReference type="InterPro" id="IPR012337">
    <property type="entry name" value="RNaseH-like_sf"/>
</dbReference>
<name>A0A6L2N2Z3_TANCI</name>
<reference evidence="15" key="1">
    <citation type="journal article" date="2019" name="Sci. Rep.">
        <title>Draft genome of Tanacetum cinerariifolium, the natural source of mosquito coil.</title>
        <authorList>
            <person name="Yamashiro T."/>
            <person name="Shiraishi A."/>
            <person name="Satake H."/>
            <person name="Nakayama K."/>
        </authorList>
    </citation>
    <scope>NUCLEOTIDE SEQUENCE</scope>
</reference>
<feature type="coiled-coil region" evidence="11">
    <location>
        <begin position="306"/>
        <end position="336"/>
    </location>
</feature>
<dbReference type="Pfam" id="PF25597">
    <property type="entry name" value="SH3_retrovirus"/>
    <property type="match status" value="1"/>
</dbReference>
<keyword evidence="5" id="KW-0460">Magnesium</keyword>
<gene>
    <name evidence="15" type="ORF">Tci_051480</name>
</gene>
<dbReference type="InterPro" id="IPR036397">
    <property type="entry name" value="RNaseH_sf"/>
</dbReference>
<keyword evidence="9" id="KW-0233">DNA recombination</keyword>
<evidence type="ECO:0000256" key="12">
    <source>
        <dbReference type="SAM" id="MobiDB-lite"/>
    </source>
</evidence>
<dbReference type="InterPro" id="IPR013103">
    <property type="entry name" value="RVT_2"/>
</dbReference>
<evidence type="ECO:0000256" key="2">
    <source>
        <dbReference type="ARBA" id="ARBA00022723"/>
    </source>
</evidence>
<dbReference type="SUPFAM" id="SSF56672">
    <property type="entry name" value="DNA/RNA polymerases"/>
    <property type="match status" value="1"/>
</dbReference>
<keyword evidence="8" id="KW-0548">Nucleotidyltransferase</keyword>
<evidence type="ECO:0000256" key="4">
    <source>
        <dbReference type="ARBA" id="ARBA00022801"/>
    </source>
</evidence>
<dbReference type="PANTHER" id="PTHR42648">
    <property type="entry name" value="TRANSPOSASE, PUTATIVE-RELATED"/>
    <property type="match status" value="1"/>
</dbReference>
<evidence type="ECO:0000313" key="15">
    <source>
        <dbReference type="EMBL" id="GEU79502.1"/>
    </source>
</evidence>
<evidence type="ECO:0000256" key="3">
    <source>
        <dbReference type="ARBA" id="ARBA00022759"/>
    </source>
</evidence>
<evidence type="ECO:0000256" key="11">
    <source>
        <dbReference type="SAM" id="Coils"/>
    </source>
</evidence>
<protein>
    <submittedName>
        <fullName evidence="15">Uncharacterized mitochondrial protein AtMg00810-like</fullName>
    </submittedName>
</protein>
<evidence type="ECO:0000256" key="6">
    <source>
        <dbReference type="ARBA" id="ARBA00022908"/>
    </source>
</evidence>
<dbReference type="GO" id="GO:0004519">
    <property type="term" value="F:endonuclease activity"/>
    <property type="evidence" value="ECO:0007669"/>
    <property type="project" value="UniProtKB-KW"/>
</dbReference>
<dbReference type="GO" id="GO:0003676">
    <property type="term" value="F:nucleic acid binding"/>
    <property type="evidence" value="ECO:0007669"/>
    <property type="project" value="InterPro"/>
</dbReference>
<dbReference type="InterPro" id="IPR057670">
    <property type="entry name" value="SH3_retrovirus"/>
</dbReference>
<keyword evidence="8" id="KW-0808">Transferase</keyword>
<dbReference type="GO" id="GO:0015074">
    <property type="term" value="P:DNA integration"/>
    <property type="evidence" value="ECO:0007669"/>
    <property type="project" value="UniProtKB-KW"/>
</dbReference>
<evidence type="ECO:0000256" key="8">
    <source>
        <dbReference type="ARBA" id="ARBA00022932"/>
    </source>
</evidence>
<evidence type="ECO:0000256" key="7">
    <source>
        <dbReference type="ARBA" id="ARBA00022918"/>
    </source>
</evidence>
<feature type="domain" description="Reverse transcriptase Ty1/copia-type" evidence="13">
    <location>
        <begin position="764"/>
        <end position="914"/>
    </location>
</feature>
<dbReference type="InterPro" id="IPR039537">
    <property type="entry name" value="Retrotran_Ty1/copia-like"/>
</dbReference>
<accession>A0A6L2N2Z3</accession>
<dbReference type="GO" id="GO:0046872">
    <property type="term" value="F:metal ion binding"/>
    <property type="evidence" value="ECO:0007669"/>
    <property type="project" value="UniProtKB-KW"/>
</dbReference>
<keyword evidence="2" id="KW-0479">Metal-binding</keyword>
<keyword evidence="6" id="KW-0229">DNA integration</keyword>
<evidence type="ECO:0000259" key="13">
    <source>
        <dbReference type="Pfam" id="PF07727"/>
    </source>
</evidence>
<keyword evidence="4" id="KW-0378">Hydrolase</keyword>
<keyword evidence="3" id="KW-0255">Endonuclease</keyword>
<organism evidence="15">
    <name type="scientific">Tanacetum cinerariifolium</name>
    <name type="common">Dalmatian daisy</name>
    <name type="synonym">Chrysanthemum cinerariifolium</name>
    <dbReference type="NCBI Taxonomy" id="118510"/>
    <lineage>
        <taxon>Eukaryota</taxon>
        <taxon>Viridiplantae</taxon>
        <taxon>Streptophyta</taxon>
        <taxon>Embryophyta</taxon>
        <taxon>Tracheophyta</taxon>
        <taxon>Spermatophyta</taxon>
        <taxon>Magnoliopsida</taxon>
        <taxon>eudicotyledons</taxon>
        <taxon>Gunneridae</taxon>
        <taxon>Pentapetalae</taxon>
        <taxon>asterids</taxon>
        <taxon>campanulids</taxon>
        <taxon>Asterales</taxon>
        <taxon>Asteraceae</taxon>
        <taxon>Asteroideae</taxon>
        <taxon>Anthemideae</taxon>
        <taxon>Anthemidinae</taxon>
        <taxon>Tanacetum</taxon>
    </lineage>
</organism>
<evidence type="ECO:0000256" key="9">
    <source>
        <dbReference type="ARBA" id="ARBA00023172"/>
    </source>
</evidence>
<keyword evidence="1" id="KW-0540">Nuclease</keyword>
<dbReference type="SUPFAM" id="SSF53098">
    <property type="entry name" value="Ribonuclease H-like"/>
    <property type="match status" value="1"/>
</dbReference>
<feature type="compositionally biased region" description="Polar residues" evidence="12">
    <location>
        <begin position="1117"/>
        <end position="1131"/>
    </location>
</feature>
<dbReference type="GO" id="GO:0003964">
    <property type="term" value="F:RNA-directed DNA polymerase activity"/>
    <property type="evidence" value="ECO:0007669"/>
    <property type="project" value="UniProtKB-KW"/>
</dbReference>
<evidence type="ECO:0000256" key="10">
    <source>
        <dbReference type="ARBA" id="ARBA00023268"/>
    </source>
</evidence>
<dbReference type="AlphaFoldDB" id="A0A6L2N2Z3"/>
<keyword evidence="8" id="KW-0239">DNA-directed DNA polymerase</keyword>
<dbReference type="PANTHER" id="PTHR42648:SF11">
    <property type="entry name" value="TRANSPOSON TY4-P GAG-POL POLYPROTEIN"/>
    <property type="match status" value="1"/>
</dbReference>
<feature type="domain" description="Retroviral polymerase SH3-like" evidence="14">
    <location>
        <begin position="569"/>
        <end position="616"/>
    </location>
</feature>
<dbReference type="Gene3D" id="3.30.420.10">
    <property type="entry name" value="Ribonuclease H-like superfamily/Ribonuclease H"/>
    <property type="match status" value="1"/>
</dbReference>
<feature type="region of interest" description="Disordered" evidence="12">
    <location>
        <begin position="1112"/>
        <end position="1131"/>
    </location>
</feature>
<dbReference type="Pfam" id="PF07727">
    <property type="entry name" value="RVT_2"/>
    <property type="match status" value="1"/>
</dbReference>
<keyword evidence="7" id="KW-0695">RNA-directed DNA polymerase</keyword>
<keyword evidence="11" id="KW-0175">Coiled coil</keyword>
<dbReference type="EMBL" id="BKCJ010007885">
    <property type="protein sequence ID" value="GEU79502.1"/>
    <property type="molecule type" value="Genomic_DNA"/>
</dbReference>
<evidence type="ECO:0000259" key="14">
    <source>
        <dbReference type="Pfam" id="PF25597"/>
    </source>
</evidence>
<evidence type="ECO:0000256" key="5">
    <source>
        <dbReference type="ARBA" id="ARBA00022842"/>
    </source>
</evidence>
<dbReference type="GO" id="GO:0003887">
    <property type="term" value="F:DNA-directed DNA polymerase activity"/>
    <property type="evidence" value="ECO:0007669"/>
    <property type="project" value="UniProtKB-KW"/>
</dbReference>